<comment type="caution">
    <text evidence="1">The sequence shown here is derived from an EMBL/GenBank/DDBJ whole genome shotgun (WGS) entry which is preliminary data.</text>
</comment>
<dbReference type="EMBL" id="BMNA01000004">
    <property type="protein sequence ID" value="GGM04173.1"/>
    <property type="molecule type" value="Genomic_DNA"/>
</dbReference>
<dbReference type="Proteomes" id="UP000655208">
    <property type="component" value="Unassembled WGS sequence"/>
</dbReference>
<accession>A0A917SYU2</accession>
<dbReference type="AlphaFoldDB" id="A0A917SYU2"/>
<protein>
    <submittedName>
        <fullName evidence="1">Uncharacterized protein</fullName>
    </submittedName>
</protein>
<keyword evidence="2" id="KW-1185">Reference proteome</keyword>
<sequence>MKPSRTTVAAPPAPTTDAQGRLLCTDAVMSLKASTGAPSFRAGTQPVLGVSVGTTGPTACVRDLSGPLQVFTVYTAGGSRVWSTADCFPGTGTDVRYLQPGERLQYNIRWSGTTSQPHCAGDRLTVPPGTYVLQVTIGSLKAAPATFTLS</sequence>
<proteinExistence type="predicted"/>
<evidence type="ECO:0000313" key="2">
    <source>
        <dbReference type="Proteomes" id="UP000655208"/>
    </source>
</evidence>
<reference evidence="1" key="1">
    <citation type="journal article" date="2014" name="Int. J. Syst. Evol. Microbiol.">
        <title>Complete genome sequence of Corynebacterium casei LMG S-19264T (=DSM 44701T), isolated from a smear-ripened cheese.</title>
        <authorList>
            <consortium name="US DOE Joint Genome Institute (JGI-PGF)"/>
            <person name="Walter F."/>
            <person name="Albersmeier A."/>
            <person name="Kalinowski J."/>
            <person name="Ruckert C."/>
        </authorList>
    </citation>
    <scope>NUCLEOTIDE SEQUENCE</scope>
    <source>
        <strain evidence="1">CGMCC 4.7308</strain>
    </source>
</reference>
<name>A0A917SYU2_9ACTN</name>
<gene>
    <name evidence="1" type="ORF">GCM10011594_25510</name>
</gene>
<reference evidence="1" key="2">
    <citation type="submission" date="2020-09" db="EMBL/GenBank/DDBJ databases">
        <authorList>
            <person name="Sun Q."/>
            <person name="Zhou Y."/>
        </authorList>
    </citation>
    <scope>NUCLEOTIDE SEQUENCE</scope>
    <source>
        <strain evidence="1">CGMCC 4.7308</strain>
    </source>
</reference>
<organism evidence="1 2">
    <name type="scientific">Nakamurella endophytica</name>
    <dbReference type="NCBI Taxonomy" id="1748367"/>
    <lineage>
        <taxon>Bacteria</taxon>
        <taxon>Bacillati</taxon>
        <taxon>Actinomycetota</taxon>
        <taxon>Actinomycetes</taxon>
        <taxon>Nakamurellales</taxon>
        <taxon>Nakamurellaceae</taxon>
        <taxon>Nakamurella</taxon>
    </lineage>
</organism>
<evidence type="ECO:0000313" key="1">
    <source>
        <dbReference type="EMBL" id="GGM04173.1"/>
    </source>
</evidence>